<evidence type="ECO:0000313" key="2">
    <source>
        <dbReference type="Proteomes" id="UP001212997"/>
    </source>
</evidence>
<dbReference type="PANTHER" id="PTHR33835">
    <property type="entry name" value="YALI0C07656P"/>
    <property type="match status" value="1"/>
</dbReference>
<evidence type="ECO:0000313" key="1">
    <source>
        <dbReference type="EMBL" id="KAJ3487756.1"/>
    </source>
</evidence>
<keyword evidence="2" id="KW-1185">Reference proteome</keyword>
<dbReference type="PANTHER" id="PTHR33835:SF1">
    <property type="entry name" value="METALLO-BETA-LACTAMASE DOMAIN-CONTAINING PROTEIN"/>
    <property type="match status" value="1"/>
</dbReference>
<comment type="caution">
    <text evidence="1">The sequence shown here is derived from an EMBL/GenBank/DDBJ whole genome shotgun (WGS) entry which is preliminary data.</text>
</comment>
<dbReference type="EMBL" id="JANAWD010000083">
    <property type="protein sequence ID" value="KAJ3487756.1"/>
    <property type="molecule type" value="Genomic_DNA"/>
</dbReference>
<dbReference type="Pfam" id="PF14234">
    <property type="entry name" value="DUF4336"/>
    <property type="match status" value="1"/>
</dbReference>
<accession>A0AAD5V966</accession>
<gene>
    <name evidence="1" type="ORF">NLI96_g3318</name>
</gene>
<dbReference type="SUPFAM" id="SSF56281">
    <property type="entry name" value="Metallo-hydrolase/oxidoreductase"/>
    <property type="match status" value="1"/>
</dbReference>
<dbReference type="InterPro" id="IPR036866">
    <property type="entry name" value="RibonucZ/Hydroxyglut_hydro"/>
</dbReference>
<dbReference type="Proteomes" id="UP001212997">
    <property type="component" value="Unassembled WGS sequence"/>
</dbReference>
<reference evidence="1" key="1">
    <citation type="submission" date="2022-07" db="EMBL/GenBank/DDBJ databases">
        <title>Genome Sequence of Physisporinus lineatus.</title>
        <authorList>
            <person name="Buettner E."/>
        </authorList>
    </citation>
    <scope>NUCLEOTIDE SEQUENCE</scope>
    <source>
        <strain evidence="1">VT162</strain>
    </source>
</reference>
<dbReference type="InterPro" id="IPR025638">
    <property type="entry name" value="DUF4336"/>
</dbReference>
<organism evidence="1 2">
    <name type="scientific">Meripilus lineatus</name>
    <dbReference type="NCBI Taxonomy" id="2056292"/>
    <lineage>
        <taxon>Eukaryota</taxon>
        <taxon>Fungi</taxon>
        <taxon>Dikarya</taxon>
        <taxon>Basidiomycota</taxon>
        <taxon>Agaricomycotina</taxon>
        <taxon>Agaricomycetes</taxon>
        <taxon>Polyporales</taxon>
        <taxon>Meripilaceae</taxon>
        <taxon>Meripilus</taxon>
    </lineage>
</organism>
<sequence>MSDIVIREVTPEITTFSRPFTRFFGAFPMGGRSTAIKLTNGDVWVVASTPLSPETKETVDKMGKVEYILAADLDHHFFLTEWHNAYPDAKMIGVEGLSEKKQAESWKFLGSYGVDEAGTRYGYEDEIEAHYFSGFSKKDVAWFHKSSQTLIVADLIFNLPATEQYSKSRSSSKLAFFFPRFAPDSNFHKNFVWKEGANKEAMRQDARTVLEWDFQRIIMCHGDVIEVDAKSAWESAYSKYLP</sequence>
<proteinExistence type="predicted"/>
<name>A0AAD5V966_9APHY</name>
<dbReference type="AlphaFoldDB" id="A0AAD5V966"/>
<protein>
    <submittedName>
        <fullName evidence="1">Uncharacterized protein</fullName>
    </submittedName>
</protein>